<comment type="caution">
    <text evidence="6">The sequence shown here is derived from an EMBL/GenBank/DDBJ whole genome shotgun (WGS) entry which is preliminary data.</text>
</comment>
<dbReference type="Pfam" id="PF04542">
    <property type="entry name" value="Sigma70_r2"/>
    <property type="match status" value="1"/>
</dbReference>
<keyword evidence="3" id="KW-0238">DNA-binding</keyword>
<dbReference type="InterPro" id="IPR036388">
    <property type="entry name" value="WH-like_DNA-bd_sf"/>
</dbReference>
<keyword evidence="7" id="KW-1185">Reference proteome</keyword>
<evidence type="ECO:0000259" key="5">
    <source>
        <dbReference type="PROSITE" id="PS00715"/>
    </source>
</evidence>
<dbReference type="PROSITE" id="PS00715">
    <property type="entry name" value="SIGMA70_1"/>
    <property type="match status" value="1"/>
</dbReference>
<dbReference type="GO" id="GO:0006352">
    <property type="term" value="P:DNA-templated transcription initiation"/>
    <property type="evidence" value="ECO:0007669"/>
    <property type="project" value="InterPro"/>
</dbReference>
<dbReference type="PANTHER" id="PTHR30385:SF4">
    <property type="entry name" value="RNA POLYMERASE SIGMA-E FACTOR"/>
    <property type="match status" value="1"/>
</dbReference>
<dbReference type="EMBL" id="JADEXG010000038">
    <property type="protein sequence ID" value="MBE9078685.1"/>
    <property type="molecule type" value="Genomic_DNA"/>
</dbReference>
<evidence type="ECO:0000256" key="1">
    <source>
        <dbReference type="ARBA" id="ARBA00023015"/>
    </source>
</evidence>
<evidence type="ECO:0000256" key="3">
    <source>
        <dbReference type="ARBA" id="ARBA00023125"/>
    </source>
</evidence>
<keyword evidence="2" id="KW-0731">Sigma factor</keyword>
<feature type="domain" description="RNA polymerase sigma-70" evidence="5">
    <location>
        <begin position="58"/>
        <end position="71"/>
    </location>
</feature>
<dbReference type="NCBIfam" id="NF005644">
    <property type="entry name" value="PRK07408.1"/>
    <property type="match status" value="1"/>
</dbReference>
<dbReference type="GO" id="GO:0016987">
    <property type="term" value="F:sigma factor activity"/>
    <property type="evidence" value="ECO:0007669"/>
    <property type="project" value="UniProtKB-KW"/>
</dbReference>
<dbReference type="InterPro" id="IPR013324">
    <property type="entry name" value="RNA_pol_sigma_r3/r4-like"/>
</dbReference>
<dbReference type="GO" id="GO:0003677">
    <property type="term" value="F:DNA binding"/>
    <property type="evidence" value="ECO:0007669"/>
    <property type="project" value="UniProtKB-KW"/>
</dbReference>
<dbReference type="AlphaFoldDB" id="A0A8J7A9I9"/>
<dbReference type="SUPFAM" id="SSF88659">
    <property type="entry name" value="Sigma3 and sigma4 domains of RNA polymerase sigma factors"/>
    <property type="match status" value="2"/>
</dbReference>
<evidence type="ECO:0000313" key="7">
    <source>
        <dbReference type="Proteomes" id="UP000636505"/>
    </source>
</evidence>
<dbReference type="PANTHER" id="PTHR30385">
    <property type="entry name" value="SIGMA FACTOR F FLAGELLAR"/>
    <property type="match status" value="1"/>
</dbReference>
<dbReference type="NCBIfam" id="TIGR02937">
    <property type="entry name" value="sigma70-ECF"/>
    <property type="match status" value="1"/>
</dbReference>
<name>A0A8J7A9I9_9CYAN</name>
<keyword evidence="4" id="KW-0804">Transcription</keyword>
<evidence type="ECO:0000256" key="2">
    <source>
        <dbReference type="ARBA" id="ARBA00023082"/>
    </source>
</evidence>
<dbReference type="Pfam" id="PF04539">
    <property type="entry name" value="Sigma70_r3"/>
    <property type="match status" value="1"/>
</dbReference>
<reference evidence="6" key="1">
    <citation type="submission" date="2020-10" db="EMBL/GenBank/DDBJ databases">
        <authorList>
            <person name="Castelo-Branco R."/>
            <person name="Eusebio N."/>
            <person name="Adriana R."/>
            <person name="Vieira A."/>
            <person name="Brugerolle De Fraissinette N."/>
            <person name="Rezende De Castro R."/>
            <person name="Schneider M.P."/>
            <person name="Vasconcelos V."/>
            <person name="Leao P.N."/>
        </authorList>
    </citation>
    <scope>NUCLEOTIDE SEQUENCE</scope>
    <source>
        <strain evidence="6">LEGE 07310</strain>
    </source>
</reference>
<dbReference type="SUPFAM" id="SSF88946">
    <property type="entry name" value="Sigma2 domain of RNA polymerase sigma factors"/>
    <property type="match status" value="1"/>
</dbReference>
<dbReference type="RefSeq" id="WP_193908795.1">
    <property type="nucleotide sequence ID" value="NZ_JADEXG010000038.1"/>
</dbReference>
<gene>
    <name evidence="6" type="ORF">IQ241_15515</name>
</gene>
<dbReference type="InterPro" id="IPR000943">
    <property type="entry name" value="RNA_pol_sigma70"/>
</dbReference>
<dbReference type="Gene3D" id="1.20.120.1810">
    <property type="match status" value="1"/>
</dbReference>
<dbReference type="InterPro" id="IPR014284">
    <property type="entry name" value="RNA_pol_sigma-70_dom"/>
</dbReference>
<dbReference type="Proteomes" id="UP000636505">
    <property type="component" value="Unassembled WGS sequence"/>
</dbReference>
<dbReference type="CDD" id="cd06171">
    <property type="entry name" value="Sigma70_r4"/>
    <property type="match status" value="1"/>
</dbReference>
<accession>A0A8J7A9I9</accession>
<dbReference type="InterPro" id="IPR007627">
    <property type="entry name" value="RNA_pol_sigma70_r2"/>
</dbReference>
<sequence>MLLTQPTQSLKGQTFELLNQYQKTRSPQLRNRLVQMNIGLVRQEAHHWLYHSQESFDDLVQVGSLGLIRAIERFDLQKGYAFSSFAVPYIRGEIQHYLRDKGAAVRIPRRWQALQSQSAKAIQQLQTSLNRRPSDQEVADVLEISVEEWQEVRLASRNRSLLSLDAPLQDTDNGAASLGDMLPDARYRSFQLAQEDCIRLQQAMSQLERRTREVLEFVFLYDLTQKETAERLGISAVTVSRRVKSGLTHLQKLMLSAEASEQARQSYKDN</sequence>
<dbReference type="Gene3D" id="1.10.10.10">
    <property type="entry name" value="Winged helix-like DNA-binding domain superfamily/Winged helix DNA-binding domain"/>
    <property type="match status" value="2"/>
</dbReference>
<dbReference type="InterPro" id="IPR013325">
    <property type="entry name" value="RNA_pol_sigma_r2"/>
</dbReference>
<dbReference type="Pfam" id="PF04545">
    <property type="entry name" value="Sigma70_r4"/>
    <property type="match status" value="1"/>
</dbReference>
<dbReference type="PRINTS" id="PR00046">
    <property type="entry name" value="SIGMA70FCT"/>
</dbReference>
<dbReference type="InterPro" id="IPR007624">
    <property type="entry name" value="RNA_pol_sigma70_r3"/>
</dbReference>
<dbReference type="InterPro" id="IPR007630">
    <property type="entry name" value="RNA_pol_sigma70_r4"/>
</dbReference>
<evidence type="ECO:0000313" key="6">
    <source>
        <dbReference type="EMBL" id="MBE9078685.1"/>
    </source>
</evidence>
<keyword evidence="1" id="KW-0805">Transcription regulation</keyword>
<protein>
    <submittedName>
        <fullName evidence="6">RNA polymerase sigma factor SigF</fullName>
    </submittedName>
</protein>
<proteinExistence type="predicted"/>
<evidence type="ECO:0000256" key="4">
    <source>
        <dbReference type="ARBA" id="ARBA00023163"/>
    </source>
</evidence>
<organism evidence="6 7">
    <name type="scientific">Vasconcelosia minhoensis LEGE 07310</name>
    <dbReference type="NCBI Taxonomy" id="915328"/>
    <lineage>
        <taxon>Bacteria</taxon>
        <taxon>Bacillati</taxon>
        <taxon>Cyanobacteriota</taxon>
        <taxon>Cyanophyceae</taxon>
        <taxon>Nodosilineales</taxon>
        <taxon>Cymatolegaceae</taxon>
        <taxon>Vasconcelosia</taxon>
        <taxon>Vasconcelosia minhoensis</taxon>
    </lineage>
</organism>